<keyword evidence="2" id="KW-1185">Reference proteome</keyword>
<dbReference type="EMBL" id="CM042886">
    <property type="protein sequence ID" value="KAI4343241.1"/>
    <property type="molecule type" value="Genomic_DNA"/>
</dbReference>
<protein>
    <submittedName>
        <fullName evidence="1">Uncharacterized protein</fullName>
    </submittedName>
</protein>
<reference evidence="2" key="1">
    <citation type="journal article" date="2023" name="Front. Plant Sci.">
        <title>Chromosomal-level genome assembly of Melastoma candidum provides insights into trichome evolution.</title>
        <authorList>
            <person name="Zhong Y."/>
            <person name="Wu W."/>
            <person name="Sun C."/>
            <person name="Zou P."/>
            <person name="Liu Y."/>
            <person name="Dai S."/>
            <person name="Zhou R."/>
        </authorList>
    </citation>
    <scope>NUCLEOTIDE SEQUENCE [LARGE SCALE GENOMIC DNA]</scope>
</reference>
<name>A0ACB9P4G1_9MYRT</name>
<sequence length="331" mass="37211">MRLLQQSRFNSCHWRRPCNAGTASSSCSSDSRRRGLLRLDRELRRGNHNDALAVAKQLQRQHPRGLCCFGSGKLIQRRRSLSGVAEANGMELTRIKPLVDSMLDSIGNCMDDIRKEGVNLWDLTREYEDAEESDEEEPMDHPEYDPHMCATHEAGHFLIGYLLGVLPKAYRLPLPGKDNLCERLRAEGPLGLSGSSSGGGRISTQSAASARTERSRRQAHRCNARNWPISSKDIQQLLMHCPRRFGSRATVDRHSEGFHSDIHQLARVIQWLDLQGSVAEAHIRWAATNTATILNHHYQTIPKLAEAMASGVSIGRCIETIEDSVKYQERI</sequence>
<evidence type="ECO:0000313" key="1">
    <source>
        <dbReference type="EMBL" id="KAI4343241.1"/>
    </source>
</evidence>
<organism evidence="1 2">
    <name type="scientific">Melastoma candidum</name>
    <dbReference type="NCBI Taxonomy" id="119954"/>
    <lineage>
        <taxon>Eukaryota</taxon>
        <taxon>Viridiplantae</taxon>
        <taxon>Streptophyta</taxon>
        <taxon>Embryophyta</taxon>
        <taxon>Tracheophyta</taxon>
        <taxon>Spermatophyta</taxon>
        <taxon>Magnoliopsida</taxon>
        <taxon>eudicotyledons</taxon>
        <taxon>Gunneridae</taxon>
        <taxon>Pentapetalae</taxon>
        <taxon>rosids</taxon>
        <taxon>malvids</taxon>
        <taxon>Myrtales</taxon>
        <taxon>Melastomataceae</taxon>
        <taxon>Melastomatoideae</taxon>
        <taxon>Melastomateae</taxon>
        <taxon>Melastoma</taxon>
    </lineage>
</organism>
<comment type="caution">
    <text evidence="1">The sequence shown here is derived from an EMBL/GenBank/DDBJ whole genome shotgun (WGS) entry which is preliminary data.</text>
</comment>
<gene>
    <name evidence="1" type="ORF">MLD38_027769</name>
</gene>
<evidence type="ECO:0000313" key="2">
    <source>
        <dbReference type="Proteomes" id="UP001057402"/>
    </source>
</evidence>
<dbReference type="Proteomes" id="UP001057402">
    <property type="component" value="Chromosome 7"/>
</dbReference>
<accession>A0ACB9P4G1</accession>
<proteinExistence type="predicted"/>